<dbReference type="EC" id="2.1.1.229" evidence="4"/>
<dbReference type="Proteomes" id="UP001381693">
    <property type="component" value="Unassembled WGS sequence"/>
</dbReference>
<dbReference type="GO" id="GO:0008757">
    <property type="term" value="F:S-adenosylmethionine-dependent methyltransferase activity"/>
    <property type="evidence" value="ECO:0007669"/>
    <property type="project" value="InterPro"/>
</dbReference>
<dbReference type="PANTHER" id="PTHR13069">
    <property type="entry name" value="ALKYLATED DNA REPAIR PROTEIN ALKB HOMOLOG 8"/>
    <property type="match status" value="1"/>
</dbReference>
<feature type="domain" description="Methyltransferase type 11" evidence="3">
    <location>
        <begin position="1"/>
        <end position="72"/>
    </location>
</feature>
<comment type="caution">
    <text evidence="4">The sequence shown here is derived from an EMBL/GenBank/DDBJ whole genome shotgun (WGS) entry which is preliminary data.</text>
</comment>
<dbReference type="CDD" id="cd02440">
    <property type="entry name" value="AdoMet_MTases"/>
    <property type="match status" value="1"/>
</dbReference>
<dbReference type="InterPro" id="IPR013216">
    <property type="entry name" value="Methyltransf_11"/>
</dbReference>
<keyword evidence="5" id="KW-1185">Reference proteome</keyword>
<sequence>IGCDTSFELLKICRNRSFEALQCNCLQLPYRSCVFDAAICIAVIHHLASEERRIAAIKEIVRILRAGGRALIYVWAMEQKRGKNISSYLKQNKATWKASGEDNTRENSNLEIRNHSSVSSDYLPVHTNRTEFIEQDMLVPWKMKSQKKGVHAKYKSSDLKGAENIPNESSLCSVELPDSVRGNNNAEPFPVFHRYYHVFKQSELESLCTKVEEVNILKSYYDEGNWCVIFEKKLA</sequence>
<reference evidence="4 5" key="1">
    <citation type="submission" date="2023-11" db="EMBL/GenBank/DDBJ databases">
        <title>Halocaridina rubra genome assembly.</title>
        <authorList>
            <person name="Smith C."/>
        </authorList>
    </citation>
    <scope>NUCLEOTIDE SEQUENCE [LARGE SCALE GENOMIC DNA]</scope>
    <source>
        <strain evidence="4">EP-1</strain>
        <tissue evidence="4">Whole</tissue>
    </source>
</reference>
<gene>
    <name evidence="4" type="primary">ALKBH8_2</name>
    <name evidence="4" type="ORF">SK128_006181</name>
</gene>
<dbReference type="GO" id="GO:0005737">
    <property type="term" value="C:cytoplasm"/>
    <property type="evidence" value="ECO:0007669"/>
    <property type="project" value="TreeGrafter"/>
</dbReference>
<evidence type="ECO:0000256" key="2">
    <source>
        <dbReference type="ARBA" id="ARBA00022679"/>
    </source>
</evidence>
<evidence type="ECO:0000313" key="4">
    <source>
        <dbReference type="EMBL" id="KAK7071547.1"/>
    </source>
</evidence>
<dbReference type="Pfam" id="PF08241">
    <property type="entry name" value="Methyltransf_11"/>
    <property type="match status" value="1"/>
</dbReference>
<dbReference type="SUPFAM" id="SSF53335">
    <property type="entry name" value="S-adenosyl-L-methionine-dependent methyltransferases"/>
    <property type="match status" value="1"/>
</dbReference>
<accession>A0AAN8WSP8</accession>
<dbReference type="Gene3D" id="3.40.50.150">
    <property type="entry name" value="Vaccinia Virus protein VP39"/>
    <property type="match status" value="1"/>
</dbReference>
<dbReference type="PANTHER" id="PTHR13069:SF21">
    <property type="entry name" value="ALKYLATED DNA REPAIR PROTEIN ALKB HOMOLOG 8"/>
    <property type="match status" value="1"/>
</dbReference>
<proteinExistence type="predicted"/>
<dbReference type="InterPro" id="IPR051422">
    <property type="entry name" value="AlkB_tRNA_MeTrf/Diox"/>
</dbReference>
<dbReference type="GO" id="GO:0000049">
    <property type="term" value="F:tRNA binding"/>
    <property type="evidence" value="ECO:0007669"/>
    <property type="project" value="TreeGrafter"/>
</dbReference>
<evidence type="ECO:0000313" key="5">
    <source>
        <dbReference type="Proteomes" id="UP001381693"/>
    </source>
</evidence>
<name>A0AAN8WSP8_HALRR</name>
<feature type="non-terminal residue" evidence="4">
    <location>
        <position position="1"/>
    </location>
</feature>
<evidence type="ECO:0000259" key="3">
    <source>
        <dbReference type="Pfam" id="PF08241"/>
    </source>
</evidence>
<dbReference type="GO" id="GO:0002098">
    <property type="term" value="P:tRNA wobble uridine modification"/>
    <property type="evidence" value="ECO:0007669"/>
    <property type="project" value="TreeGrafter"/>
</dbReference>
<dbReference type="GO" id="GO:0106335">
    <property type="term" value="F:tRNA (5-carboxymethyluridine(34)-5-O)-methyltransferase activity"/>
    <property type="evidence" value="ECO:0007669"/>
    <property type="project" value="UniProtKB-EC"/>
</dbReference>
<evidence type="ECO:0000256" key="1">
    <source>
        <dbReference type="ARBA" id="ARBA00022603"/>
    </source>
</evidence>
<organism evidence="4 5">
    <name type="scientific">Halocaridina rubra</name>
    <name type="common">Hawaiian red shrimp</name>
    <dbReference type="NCBI Taxonomy" id="373956"/>
    <lineage>
        <taxon>Eukaryota</taxon>
        <taxon>Metazoa</taxon>
        <taxon>Ecdysozoa</taxon>
        <taxon>Arthropoda</taxon>
        <taxon>Crustacea</taxon>
        <taxon>Multicrustacea</taxon>
        <taxon>Malacostraca</taxon>
        <taxon>Eumalacostraca</taxon>
        <taxon>Eucarida</taxon>
        <taxon>Decapoda</taxon>
        <taxon>Pleocyemata</taxon>
        <taxon>Caridea</taxon>
        <taxon>Atyoidea</taxon>
        <taxon>Atyidae</taxon>
        <taxon>Halocaridina</taxon>
    </lineage>
</organism>
<dbReference type="AlphaFoldDB" id="A0AAN8WSP8"/>
<keyword evidence="1 4" id="KW-0489">Methyltransferase</keyword>
<protein>
    <submittedName>
        <fullName evidence="4">Alkylated DNA repair protein alkB 8</fullName>
        <ecNumber evidence="4">2.1.1.229</ecNumber>
    </submittedName>
</protein>
<dbReference type="GO" id="GO:0030488">
    <property type="term" value="P:tRNA methylation"/>
    <property type="evidence" value="ECO:0007669"/>
    <property type="project" value="TreeGrafter"/>
</dbReference>
<dbReference type="InterPro" id="IPR029063">
    <property type="entry name" value="SAM-dependent_MTases_sf"/>
</dbReference>
<dbReference type="EMBL" id="JAXCGZ010014301">
    <property type="protein sequence ID" value="KAK7071547.1"/>
    <property type="molecule type" value="Genomic_DNA"/>
</dbReference>
<dbReference type="GO" id="GO:0005634">
    <property type="term" value="C:nucleus"/>
    <property type="evidence" value="ECO:0007669"/>
    <property type="project" value="TreeGrafter"/>
</dbReference>
<keyword evidence="2 4" id="KW-0808">Transferase</keyword>